<organism evidence="2">
    <name type="scientific">freshwater metagenome</name>
    <dbReference type="NCBI Taxonomy" id="449393"/>
    <lineage>
        <taxon>unclassified sequences</taxon>
        <taxon>metagenomes</taxon>
        <taxon>ecological metagenomes</taxon>
    </lineage>
</organism>
<dbReference type="InterPro" id="IPR036291">
    <property type="entry name" value="NAD(P)-bd_dom_sf"/>
</dbReference>
<feature type="region of interest" description="Disordered" evidence="1">
    <location>
        <begin position="151"/>
        <end position="181"/>
    </location>
</feature>
<dbReference type="Gene3D" id="3.30.1780.10">
    <property type="entry name" value="ornithine cyclodeaminase, domain 1"/>
    <property type="match status" value="1"/>
</dbReference>
<protein>
    <submittedName>
        <fullName evidence="2">Unannotated protein</fullName>
    </submittedName>
</protein>
<reference evidence="2" key="1">
    <citation type="submission" date="2020-05" db="EMBL/GenBank/DDBJ databases">
        <authorList>
            <person name="Chiriac C."/>
            <person name="Salcher M."/>
            <person name="Ghai R."/>
            <person name="Kavagutti S V."/>
        </authorList>
    </citation>
    <scope>NUCLEOTIDE SEQUENCE</scope>
</reference>
<evidence type="ECO:0000313" key="2">
    <source>
        <dbReference type="EMBL" id="CAB4883337.1"/>
    </source>
</evidence>
<dbReference type="PANTHER" id="PTHR13812">
    <property type="entry name" value="KETIMINE REDUCTASE MU-CRYSTALLIN"/>
    <property type="match status" value="1"/>
</dbReference>
<feature type="compositionally biased region" description="Basic residues" evidence="1">
    <location>
        <begin position="166"/>
        <end position="181"/>
    </location>
</feature>
<dbReference type="PANTHER" id="PTHR13812:SF19">
    <property type="entry name" value="KETIMINE REDUCTASE MU-CRYSTALLIN"/>
    <property type="match status" value="1"/>
</dbReference>
<dbReference type="GO" id="GO:0005737">
    <property type="term" value="C:cytoplasm"/>
    <property type="evidence" value="ECO:0007669"/>
    <property type="project" value="TreeGrafter"/>
</dbReference>
<dbReference type="Pfam" id="PF02423">
    <property type="entry name" value="OCD_Mu_crystall"/>
    <property type="match status" value="1"/>
</dbReference>
<dbReference type="AlphaFoldDB" id="A0A6J7EIW2"/>
<name>A0A6J7EIW2_9ZZZZ</name>
<dbReference type="EMBL" id="CAFBLS010000210">
    <property type="protein sequence ID" value="CAB4883337.1"/>
    <property type="molecule type" value="Genomic_DNA"/>
</dbReference>
<evidence type="ECO:0000256" key="1">
    <source>
        <dbReference type="SAM" id="MobiDB-lite"/>
    </source>
</evidence>
<accession>A0A6J7EIW2</accession>
<dbReference type="InterPro" id="IPR003462">
    <property type="entry name" value="ODC_Mu_crystall"/>
</dbReference>
<dbReference type="SUPFAM" id="SSF51735">
    <property type="entry name" value="NAD(P)-binding Rossmann-fold domains"/>
    <property type="match status" value="1"/>
</dbReference>
<sequence length="181" mass="19858">MSLPRSVSGQDIAAARFPLHDVYDLVLEGFFLHSRGEYEMPPKQGVHTRARSFMHAMPAYLPTKNLAGTKLVSVYPDNAERGLDATTGIIVMMDPETGIVCDIVDAGWVTSTRTAMVSMVDAKFLAKDNPVFGIVGATGRCGRLLRGATLARQPRTSRPAGPVPRLRPHLRRRRVSLAHRP</sequence>
<dbReference type="InterPro" id="IPR023401">
    <property type="entry name" value="ODC_N"/>
</dbReference>
<proteinExistence type="predicted"/>
<gene>
    <name evidence="2" type="ORF">UFOPK3402_01512</name>
</gene>